<gene>
    <name evidence="12" type="ORF">METZ01_LOCUS183942</name>
</gene>
<organism evidence="12">
    <name type="scientific">marine metagenome</name>
    <dbReference type="NCBI Taxonomy" id="408172"/>
    <lineage>
        <taxon>unclassified sequences</taxon>
        <taxon>metagenomes</taxon>
        <taxon>ecological metagenomes</taxon>
    </lineage>
</organism>
<dbReference type="Pfam" id="PF00032">
    <property type="entry name" value="Cytochrom_B_C"/>
    <property type="match status" value="1"/>
</dbReference>
<evidence type="ECO:0000256" key="4">
    <source>
        <dbReference type="ARBA" id="ARBA00022692"/>
    </source>
</evidence>
<comment type="subcellular location">
    <subcellularLocation>
        <location evidence="1">Membrane</location>
        <topology evidence="1">Multi-pass membrane protein</topology>
    </subcellularLocation>
</comment>
<evidence type="ECO:0000256" key="3">
    <source>
        <dbReference type="ARBA" id="ARBA00022617"/>
    </source>
</evidence>
<keyword evidence="9 10" id="KW-0472">Membrane</keyword>
<dbReference type="InterPro" id="IPR027387">
    <property type="entry name" value="Cytb/b6-like_sf"/>
</dbReference>
<evidence type="ECO:0000256" key="10">
    <source>
        <dbReference type="SAM" id="Phobius"/>
    </source>
</evidence>
<dbReference type="PROSITE" id="PS51003">
    <property type="entry name" value="CYTB_CTER"/>
    <property type="match status" value="1"/>
</dbReference>
<reference evidence="12" key="1">
    <citation type="submission" date="2018-05" db="EMBL/GenBank/DDBJ databases">
        <authorList>
            <person name="Lanie J.A."/>
            <person name="Ng W.-L."/>
            <person name="Kazmierczak K.M."/>
            <person name="Andrzejewski T.M."/>
            <person name="Davidsen T.M."/>
            <person name="Wayne K.J."/>
            <person name="Tettelin H."/>
            <person name="Glass J.I."/>
            <person name="Rusch D."/>
            <person name="Podicherti R."/>
            <person name="Tsui H.-C.T."/>
            <person name="Winkler M.E."/>
        </authorList>
    </citation>
    <scope>NUCLEOTIDE SEQUENCE</scope>
</reference>
<dbReference type="GO" id="GO:0016020">
    <property type="term" value="C:membrane"/>
    <property type="evidence" value="ECO:0007669"/>
    <property type="project" value="UniProtKB-SubCell"/>
</dbReference>
<evidence type="ECO:0000256" key="6">
    <source>
        <dbReference type="ARBA" id="ARBA00022982"/>
    </source>
</evidence>
<name>A0A382CY43_9ZZZZ</name>
<feature type="transmembrane region" description="Helical" evidence="10">
    <location>
        <begin position="196"/>
        <end position="215"/>
    </location>
</feature>
<feature type="transmembrane region" description="Helical" evidence="10">
    <location>
        <begin position="20"/>
        <end position="37"/>
    </location>
</feature>
<feature type="transmembrane region" description="Helical" evidence="10">
    <location>
        <begin position="138"/>
        <end position="160"/>
    </location>
</feature>
<feature type="transmembrane region" description="Helical" evidence="10">
    <location>
        <begin position="88"/>
        <end position="106"/>
    </location>
</feature>
<evidence type="ECO:0000313" key="12">
    <source>
        <dbReference type="EMBL" id="SVB31088.1"/>
    </source>
</evidence>
<dbReference type="GO" id="GO:0009055">
    <property type="term" value="F:electron transfer activity"/>
    <property type="evidence" value="ECO:0007669"/>
    <property type="project" value="InterPro"/>
</dbReference>
<evidence type="ECO:0000256" key="8">
    <source>
        <dbReference type="ARBA" id="ARBA00023004"/>
    </source>
</evidence>
<keyword evidence="5" id="KW-0479">Metal-binding</keyword>
<evidence type="ECO:0000256" key="2">
    <source>
        <dbReference type="ARBA" id="ARBA00022448"/>
    </source>
</evidence>
<dbReference type="SUPFAM" id="SSF81648">
    <property type="entry name" value="a domain/subunit of cytochrome bc1 complex (Ubiquinol-cytochrome c reductase)"/>
    <property type="match status" value="1"/>
</dbReference>
<dbReference type="Gene3D" id="1.20.810.10">
    <property type="entry name" value="Cytochrome Bc1 Complex, Chain C"/>
    <property type="match status" value="1"/>
</dbReference>
<evidence type="ECO:0000256" key="5">
    <source>
        <dbReference type="ARBA" id="ARBA00022723"/>
    </source>
</evidence>
<dbReference type="EMBL" id="UINC01036708">
    <property type="protein sequence ID" value="SVB31088.1"/>
    <property type="molecule type" value="Genomic_DNA"/>
</dbReference>
<keyword evidence="6" id="KW-0249">Electron transport</keyword>
<keyword evidence="2" id="KW-0813">Transport</keyword>
<evidence type="ECO:0000256" key="7">
    <source>
        <dbReference type="ARBA" id="ARBA00022989"/>
    </source>
</evidence>
<feature type="domain" description="Cytochrome b/b6 C-terminal region profile" evidence="11">
    <location>
        <begin position="119"/>
        <end position="253"/>
    </location>
</feature>
<keyword evidence="3" id="KW-0349">Heme</keyword>
<feature type="transmembrane region" description="Helical" evidence="10">
    <location>
        <begin position="305"/>
        <end position="323"/>
    </location>
</feature>
<dbReference type="AlphaFoldDB" id="A0A382CY43"/>
<feature type="transmembrane region" description="Helical" evidence="10">
    <location>
        <begin position="58"/>
        <end position="76"/>
    </location>
</feature>
<proteinExistence type="predicted"/>
<keyword evidence="7 10" id="KW-1133">Transmembrane helix</keyword>
<accession>A0A382CY43</accession>
<dbReference type="GO" id="GO:0016491">
    <property type="term" value="F:oxidoreductase activity"/>
    <property type="evidence" value="ECO:0007669"/>
    <property type="project" value="InterPro"/>
</dbReference>
<evidence type="ECO:0000259" key="11">
    <source>
        <dbReference type="PROSITE" id="PS51003"/>
    </source>
</evidence>
<keyword evidence="8" id="KW-0408">Iron</keyword>
<dbReference type="InterPro" id="IPR036150">
    <property type="entry name" value="Cyt_b/b6_C_sf"/>
</dbReference>
<dbReference type="InterPro" id="IPR005798">
    <property type="entry name" value="Cyt_b/b6_C"/>
</dbReference>
<protein>
    <recommendedName>
        <fullName evidence="11">Cytochrome b/b6 C-terminal region profile domain-containing protein</fullName>
    </recommendedName>
</protein>
<feature type="transmembrane region" description="Helical" evidence="10">
    <location>
        <begin position="235"/>
        <end position="256"/>
    </location>
</feature>
<dbReference type="GO" id="GO:0046872">
    <property type="term" value="F:metal ion binding"/>
    <property type="evidence" value="ECO:0007669"/>
    <property type="project" value="UniProtKB-KW"/>
</dbReference>
<evidence type="ECO:0000256" key="9">
    <source>
        <dbReference type="ARBA" id="ARBA00023136"/>
    </source>
</evidence>
<evidence type="ECO:0000256" key="1">
    <source>
        <dbReference type="ARBA" id="ARBA00004141"/>
    </source>
</evidence>
<feature type="transmembrane region" description="Helical" evidence="10">
    <location>
        <begin position="335"/>
        <end position="354"/>
    </location>
</feature>
<sequence length="377" mass="44251">MEFIKSLFDSIITFGTPSAPTIPFTLLTIIFPFIFPPTDWFNEKNRQWGLYKIWSNKGGLCIFLSITLFFVVGYFDKNFNLTMTKPDNIPIIIMIYSMFFAVWLGMKKSYANDELIDKGEKPNEWNDPDDKVLVWPDLVYIELIALIIFMVLLIIWSILIGAPLEEPANPAATPNPSKAPWYFLGLQEMLVYFDPWIAGIIFPMFIIMGMMAIPYMDINKKGEGYYSFKERRVGYFIFMYGWLVLWVFLIVIGTFFRGPNWNFFGPFEWWDPHKLEPLNNVNLSEYVWVKLLNKGLPDNIMAREFVGFVAVIGYLFIMPLLLAKTKLKNLFEHYGPVRYASLMLFGLTMFALPIKMYLRWIFNLKYIVAIPEWFFNI</sequence>
<keyword evidence="4 10" id="KW-0812">Transmembrane</keyword>